<organism evidence="2 3">
    <name type="scientific">Toxoplasma gondii RUB</name>
    <dbReference type="NCBI Taxonomy" id="935652"/>
    <lineage>
        <taxon>Eukaryota</taxon>
        <taxon>Sar</taxon>
        <taxon>Alveolata</taxon>
        <taxon>Apicomplexa</taxon>
        <taxon>Conoidasida</taxon>
        <taxon>Coccidia</taxon>
        <taxon>Eucoccidiorida</taxon>
        <taxon>Eimeriorina</taxon>
        <taxon>Sarcocystidae</taxon>
        <taxon>Toxoplasma</taxon>
    </lineage>
</organism>
<dbReference type="EMBL" id="AFYV02001345">
    <property type="protein sequence ID" value="KFG62243.1"/>
    <property type="molecule type" value="Genomic_DNA"/>
</dbReference>
<protein>
    <submittedName>
        <fullName evidence="2">Uncharacterized protein</fullName>
    </submittedName>
</protein>
<sequence>DTFTGFLNIIQNPEDPRSTLAAVPKQVREMWTKRSGASRAANEETGTSASEE</sequence>
<proteinExistence type="predicted"/>
<evidence type="ECO:0000256" key="1">
    <source>
        <dbReference type="SAM" id="MobiDB-lite"/>
    </source>
</evidence>
<dbReference type="Proteomes" id="UP000028834">
    <property type="component" value="Unassembled WGS sequence"/>
</dbReference>
<accession>A0A086M025</accession>
<reference evidence="2 3" key="1">
    <citation type="submission" date="2014-05" db="EMBL/GenBank/DDBJ databases">
        <authorList>
            <person name="Sibley D."/>
            <person name="Venepally P."/>
            <person name="Karamycheva S."/>
            <person name="Hadjithomas M."/>
            <person name="Khan A."/>
            <person name="Brunk B."/>
            <person name="Roos D."/>
            <person name="Caler E."/>
            <person name="Lorenzi H."/>
        </authorList>
    </citation>
    <scope>NUCLEOTIDE SEQUENCE [LARGE SCALE GENOMIC DNA]</scope>
    <source>
        <strain evidence="2 3">RUB</strain>
    </source>
</reference>
<dbReference type="AlphaFoldDB" id="A0A086M025"/>
<evidence type="ECO:0000313" key="3">
    <source>
        <dbReference type="Proteomes" id="UP000028834"/>
    </source>
</evidence>
<name>A0A086M025_TOXGO</name>
<dbReference type="VEuPathDB" id="ToxoDB:TGRUB_214750B"/>
<gene>
    <name evidence="2" type="ORF">TGRUB_214750B</name>
</gene>
<feature type="non-terminal residue" evidence="2">
    <location>
        <position position="1"/>
    </location>
</feature>
<comment type="caution">
    <text evidence="2">The sequence shown here is derived from an EMBL/GenBank/DDBJ whole genome shotgun (WGS) entry which is preliminary data.</text>
</comment>
<feature type="region of interest" description="Disordered" evidence="1">
    <location>
        <begin position="32"/>
        <end position="52"/>
    </location>
</feature>
<evidence type="ECO:0000313" key="2">
    <source>
        <dbReference type="EMBL" id="KFG62243.1"/>
    </source>
</evidence>